<sequence>MRLLLPLPPLAALLLSGCGTLPQPFNGHPGANALRLASPPPARLDVPVPTASLLSDADARRFAHDLSDALVTKEVPAIAQPVRPGDWHLDTVGRLQGGQVVPSFRVLGPDNKVRASRDGSPVPAELWSHPDPALLSATAKTAAESINAMLLDLRAAQLRADPSSLFNRSAKIFFTGVTGAPGDGDISLGRQMAVSLPDSRDELVHQAAGADFTVSGLVKVAPPEKNGGQNMQHVEITWTVVNKLGHEAGKVSQLNEVPAGTLDGYWGDVAVVVCQEAALGIREVITNNAGLPKRAVPANGGTGSGPGKPLAVPPA</sequence>
<comment type="caution">
    <text evidence="2">The sequence shown here is derived from an EMBL/GenBank/DDBJ whole genome shotgun (WGS) entry which is preliminary data.</text>
</comment>
<evidence type="ECO:0000256" key="1">
    <source>
        <dbReference type="SAM" id="MobiDB-lite"/>
    </source>
</evidence>
<dbReference type="EMBL" id="JAMZEJ010000007">
    <property type="protein sequence ID" value="MCQ8241727.1"/>
    <property type="molecule type" value="Genomic_DNA"/>
</dbReference>
<dbReference type="Proteomes" id="UP001524547">
    <property type="component" value="Unassembled WGS sequence"/>
</dbReference>
<name>A0ABT1VZH1_9PROT</name>
<dbReference type="PROSITE" id="PS51257">
    <property type="entry name" value="PROKAR_LIPOPROTEIN"/>
    <property type="match status" value="1"/>
</dbReference>
<proteinExistence type="predicted"/>
<keyword evidence="3" id="KW-1185">Reference proteome</keyword>
<organism evidence="2 3">
    <name type="scientific">Rhizosaccharibacter radicis</name>
    <dbReference type="NCBI Taxonomy" id="2782605"/>
    <lineage>
        <taxon>Bacteria</taxon>
        <taxon>Pseudomonadati</taxon>
        <taxon>Pseudomonadota</taxon>
        <taxon>Alphaproteobacteria</taxon>
        <taxon>Acetobacterales</taxon>
        <taxon>Acetobacteraceae</taxon>
        <taxon>Rhizosaccharibacter</taxon>
    </lineage>
</organism>
<evidence type="ECO:0008006" key="4">
    <source>
        <dbReference type="Google" id="ProtNLM"/>
    </source>
</evidence>
<evidence type="ECO:0000313" key="2">
    <source>
        <dbReference type="EMBL" id="MCQ8241727.1"/>
    </source>
</evidence>
<evidence type="ECO:0000313" key="3">
    <source>
        <dbReference type="Proteomes" id="UP001524547"/>
    </source>
</evidence>
<feature type="region of interest" description="Disordered" evidence="1">
    <location>
        <begin position="291"/>
        <end position="315"/>
    </location>
</feature>
<accession>A0ABT1VZH1</accession>
<gene>
    <name evidence="2" type="ORF">NFI88_12870</name>
</gene>
<reference evidence="2 3" key="1">
    <citation type="submission" date="2022-06" db="EMBL/GenBank/DDBJ databases">
        <title>Rhizosaccharibacter gen. nov. sp. nov. KSS12, endophytic bacteria isolated from sugarcane.</title>
        <authorList>
            <person name="Pitiwittayakul N."/>
        </authorList>
    </citation>
    <scope>NUCLEOTIDE SEQUENCE [LARGE SCALE GENOMIC DNA]</scope>
    <source>
        <strain evidence="2 3">KSS12</strain>
    </source>
</reference>
<protein>
    <recommendedName>
        <fullName evidence="4">Lipoprotein</fullName>
    </recommendedName>
</protein>
<dbReference type="RefSeq" id="WP_422920469.1">
    <property type="nucleotide sequence ID" value="NZ_JAMZEJ010000007.1"/>
</dbReference>